<protein>
    <submittedName>
        <fullName evidence="2">Uncharacterized protein</fullName>
    </submittedName>
</protein>
<keyword evidence="3" id="KW-1185">Reference proteome</keyword>
<sequence>MSQFGWYLDRQMGMGAPLRFKSAVDAGRAPEAERKMIAHFEPRAEGICAELMEKYPHRSELFEAAFNAHRNGQYILSIPVMLSQVDGICLDVAKAHFFMGRDREKVISHVVEFAGSEIARAFLAPFESDMSVVQSQKARSEGFAGLNRHMVLHGESLDYGNRENGLRAISLLNYISQSLQQDTDRPVEETSDSTGATMPPANN</sequence>
<evidence type="ECO:0000313" key="2">
    <source>
        <dbReference type="EMBL" id="SPB14778.1"/>
    </source>
</evidence>
<proteinExistence type="predicted"/>
<evidence type="ECO:0000256" key="1">
    <source>
        <dbReference type="SAM" id="MobiDB-lite"/>
    </source>
</evidence>
<evidence type="ECO:0000313" key="3">
    <source>
        <dbReference type="Proteomes" id="UP000238169"/>
    </source>
</evidence>
<dbReference type="RefSeq" id="WP_106854466.1">
    <property type="nucleotide sequence ID" value="NZ_OGTP01000005.1"/>
</dbReference>
<dbReference type="EMBL" id="OGTP01000005">
    <property type="protein sequence ID" value="SPB14778.1"/>
    <property type="molecule type" value="Genomic_DNA"/>
</dbReference>
<gene>
    <name evidence="2" type="ORF">NOV72_02010</name>
</gene>
<dbReference type="OrthoDB" id="9131312at2"/>
<dbReference type="AlphaFoldDB" id="A0A2U3I3Q4"/>
<feature type="compositionally biased region" description="Polar residues" evidence="1">
    <location>
        <begin position="192"/>
        <end position="203"/>
    </location>
</feature>
<dbReference type="Proteomes" id="UP000238169">
    <property type="component" value="Unassembled WGS sequence"/>
</dbReference>
<name>A0A2U3I3Q4_9BURK</name>
<organism evidence="2 3">
    <name type="scientific">Caballeronia novacaledonica</name>
    <dbReference type="NCBI Taxonomy" id="1544861"/>
    <lineage>
        <taxon>Bacteria</taxon>
        <taxon>Pseudomonadati</taxon>
        <taxon>Pseudomonadota</taxon>
        <taxon>Betaproteobacteria</taxon>
        <taxon>Burkholderiales</taxon>
        <taxon>Burkholderiaceae</taxon>
        <taxon>Caballeronia</taxon>
    </lineage>
</organism>
<feature type="region of interest" description="Disordered" evidence="1">
    <location>
        <begin position="180"/>
        <end position="203"/>
    </location>
</feature>
<reference evidence="3" key="1">
    <citation type="submission" date="2018-01" db="EMBL/GenBank/DDBJ databases">
        <authorList>
            <person name="Peeters C."/>
        </authorList>
    </citation>
    <scope>NUCLEOTIDE SEQUENCE [LARGE SCALE GENOMIC DNA]</scope>
</reference>
<accession>A0A2U3I3Q4</accession>